<dbReference type="Pfam" id="PF08699">
    <property type="entry name" value="ArgoL1"/>
    <property type="match status" value="1"/>
</dbReference>
<dbReference type="Gene3D" id="3.40.50.2300">
    <property type="match status" value="1"/>
</dbReference>
<name>A0A409WI38_PSICY</name>
<proteinExistence type="predicted"/>
<feature type="region of interest" description="Disordered" evidence="1">
    <location>
        <begin position="1"/>
        <end position="47"/>
    </location>
</feature>
<evidence type="ECO:0000313" key="5">
    <source>
        <dbReference type="Proteomes" id="UP000283269"/>
    </source>
</evidence>
<dbReference type="Gene3D" id="3.30.420.10">
    <property type="entry name" value="Ribonuclease H-like superfamily/Ribonuclease H"/>
    <property type="match status" value="1"/>
</dbReference>
<dbReference type="EMBL" id="NHYD01003425">
    <property type="protein sequence ID" value="PPQ78172.1"/>
    <property type="molecule type" value="Genomic_DNA"/>
</dbReference>
<dbReference type="Pfam" id="PF02170">
    <property type="entry name" value="PAZ"/>
    <property type="match status" value="1"/>
</dbReference>
<dbReference type="InterPro" id="IPR036085">
    <property type="entry name" value="PAZ_dom_sf"/>
</dbReference>
<dbReference type="OrthoDB" id="10252740at2759"/>
<comment type="caution">
    <text evidence="4">The sequence shown here is derived from an EMBL/GenBank/DDBJ whole genome shotgun (WGS) entry which is preliminary data.</text>
</comment>
<evidence type="ECO:0000313" key="4">
    <source>
        <dbReference type="EMBL" id="PPQ78172.1"/>
    </source>
</evidence>
<dbReference type="CDD" id="cd02846">
    <property type="entry name" value="PAZ_argonaute_like"/>
    <property type="match status" value="1"/>
</dbReference>
<reference evidence="4 5" key="1">
    <citation type="journal article" date="2018" name="Evol. Lett.">
        <title>Horizontal gene cluster transfer increased hallucinogenic mushroom diversity.</title>
        <authorList>
            <person name="Reynolds H.T."/>
            <person name="Vijayakumar V."/>
            <person name="Gluck-Thaler E."/>
            <person name="Korotkin H.B."/>
            <person name="Matheny P.B."/>
            <person name="Slot J.C."/>
        </authorList>
    </citation>
    <scope>NUCLEOTIDE SEQUENCE [LARGE SCALE GENOMIC DNA]</scope>
    <source>
        <strain evidence="4 5">2631</strain>
    </source>
</reference>
<dbReference type="SMART" id="SM00950">
    <property type="entry name" value="Piwi"/>
    <property type="match status" value="1"/>
</dbReference>
<feature type="compositionally biased region" description="Basic and acidic residues" evidence="1">
    <location>
        <begin position="16"/>
        <end position="27"/>
    </location>
</feature>
<evidence type="ECO:0000259" key="2">
    <source>
        <dbReference type="PROSITE" id="PS50821"/>
    </source>
</evidence>
<dbReference type="Pfam" id="PF02171">
    <property type="entry name" value="Piwi"/>
    <property type="match status" value="1"/>
</dbReference>
<evidence type="ECO:0008006" key="6">
    <source>
        <dbReference type="Google" id="ProtNLM"/>
    </source>
</evidence>
<dbReference type="InterPro" id="IPR036397">
    <property type="entry name" value="RNaseH_sf"/>
</dbReference>
<dbReference type="CDD" id="cd04657">
    <property type="entry name" value="Piwi_ago-like"/>
    <property type="match status" value="1"/>
</dbReference>
<dbReference type="InterPro" id="IPR014811">
    <property type="entry name" value="ArgoL1"/>
</dbReference>
<accession>A0A409WI38</accession>
<dbReference type="Pfam" id="PF16486">
    <property type="entry name" value="ArgoN"/>
    <property type="match status" value="1"/>
</dbReference>
<gene>
    <name evidence="4" type="ORF">CVT25_015505</name>
</gene>
<dbReference type="InParanoid" id="A0A409WI38"/>
<dbReference type="InterPro" id="IPR003100">
    <property type="entry name" value="PAZ_dom"/>
</dbReference>
<dbReference type="STRING" id="93625.A0A409WI38"/>
<dbReference type="Proteomes" id="UP000283269">
    <property type="component" value="Unassembled WGS sequence"/>
</dbReference>
<dbReference type="SUPFAM" id="SSF101690">
    <property type="entry name" value="PAZ domain"/>
    <property type="match status" value="1"/>
</dbReference>
<dbReference type="SMART" id="SM01163">
    <property type="entry name" value="DUF1785"/>
    <property type="match status" value="1"/>
</dbReference>
<evidence type="ECO:0000256" key="1">
    <source>
        <dbReference type="SAM" id="MobiDB-lite"/>
    </source>
</evidence>
<protein>
    <recommendedName>
        <fullName evidence="6">Piwi domain-containing protein</fullName>
    </recommendedName>
</protein>
<dbReference type="PROSITE" id="PS50821">
    <property type="entry name" value="PAZ"/>
    <property type="match status" value="1"/>
</dbReference>
<evidence type="ECO:0000259" key="3">
    <source>
        <dbReference type="PROSITE" id="PS50822"/>
    </source>
</evidence>
<keyword evidence="5" id="KW-1185">Reference proteome</keyword>
<sequence length="942" mass="104755">MSDRGMHRGGGPPRGRGGENPRGRGFDRGGGGRGFDRGGRGRGGFTGPLIFQENTAVQVPSRLSDPALQQLISNFKSMKVQPEHPIRPGYGTKGTPIMLRANFFAVKVPQGPIYDYVVEISPRTDLNKIKTRLFELLERTPLCQPHLPYIAHDRSQRLVSARKLPQPLDIRIPFIEDGAASPSPKAQVYTMSIRFERELDPRQLVTYMDAQPSSRDYDPLPLISALNLVLQQYSNRVGVRAGRSRYFFPETSERLPLGPGIEAIQGFYASVRPAYKQLMVNVNVCMSAFIVPGNLADRLKEFQSNSRGNMPTLPKGMIKSIKVKTLHLGYKKKLNGFADKSARNTFFDCEEFGGRISVEQYFLRKYKIKLQHPSDLPLADLGTAKKPNMVPAELCVVEPGNVYRAKLSDKETATMIKYACNVPRVNAEAIVQQGFPLLGLAPLEAPITGFGIAIDTNMSNIPGRELPPPRLTYKAGQARVQNGSWNILDVKFHRGANIASWWVFVIKDGRNTIQGPDDPALRGLVTGFKNKMVASGMAVPVAMPRLLPPANLPPPHQDPERLNALNVIRQILRSSLGQGPKPSFILVLLENRDNFIYPGIKRIGDVEMGLNTIHMQLEKALNDPKKQDQYFSNVALKVNTKLGGINHLLDEKAMAWLNKKSTMMVGIDVTHPGPGSREGTPSIAAVVASTDNSFVQFPASLRIQQTKKEMLDELAAMLIERLQFFEKKSRILPARIIVYRDGVSDGQFDDVLEKELPQILDAFKKLSTKDRKSPYRPQLAIIICGCVVFVLFFPTNSQYADRNGNTRPGTVVDKGVTGVFDFDFYLQAHAGLQGSVKSTHYIVIYDEIGLSADEIQVGTHDVSYLYARATKAVSLIPAAYYADLACERGRCYLNDFLVDDKSSSTGRSKLDKEEELKRVFESAKRSWGEGLHADMRGSMFYI</sequence>
<dbReference type="InterPro" id="IPR032472">
    <property type="entry name" value="ArgoL2"/>
</dbReference>
<dbReference type="GO" id="GO:0003723">
    <property type="term" value="F:RNA binding"/>
    <property type="evidence" value="ECO:0007669"/>
    <property type="project" value="InterPro"/>
</dbReference>
<feature type="domain" description="PAZ" evidence="2">
    <location>
        <begin position="294"/>
        <end position="399"/>
    </location>
</feature>
<dbReference type="PANTHER" id="PTHR22891">
    <property type="entry name" value="EUKARYOTIC TRANSLATION INITIATION FACTOR 2C"/>
    <property type="match status" value="1"/>
</dbReference>
<dbReference type="InterPro" id="IPR003165">
    <property type="entry name" value="Piwi"/>
</dbReference>
<organism evidence="4 5">
    <name type="scientific">Psilocybe cyanescens</name>
    <dbReference type="NCBI Taxonomy" id="93625"/>
    <lineage>
        <taxon>Eukaryota</taxon>
        <taxon>Fungi</taxon>
        <taxon>Dikarya</taxon>
        <taxon>Basidiomycota</taxon>
        <taxon>Agaricomycotina</taxon>
        <taxon>Agaricomycetes</taxon>
        <taxon>Agaricomycetidae</taxon>
        <taxon>Agaricales</taxon>
        <taxon>Agaricineae</taxon>
        <taxon>Strophariaceae</taxon>
        <taxon>Psilocybe</taxon>
    </lineage>
</organism>
<dbReference type="AlphaFoldDB" id="A0A409WI38"/>
<dbReference type="Pfam" id="PF16488">
    <property type="entry name" value="ArgoL2"/>
    <property type="match status" value="1"/>
</dbReference>
<feature type="domain" description="Piwi" evidence="3">
    <location>
        <begin position="584"/>
        <end position="894"/>
    </location>
</feature>
<dbReference type="InterPro" id="IPR012337">
    <property type="entry name" value="RNaseH-like_sf"/>
</dbReference>
<dbReference type="InterPro" id="IPR045246">
    <property type="entry name" value="Piwi_ago-like"/>
</dbReference>
<dbReference type="Gene3D" id="2.170.260.10">
    <property type="entry name" value="paz domain"/>
    <property type="match status" value="1"/>
</dbReference>
<dbReference type="SUPFAM" id="SSF53098">
    <property type="entry name" value="Ribonuclease H-like"/>
    <property type="match status" value="1"/>
</dbReference>
<dbReference type="PROSITE" id="PS50822">
    <property type="entry name" value="PIWI"/>
    <property type="match status" value="1"/>
</dbReference>
<dbReference type="InterPro" id="IPR032474">
    <property type="entry name" value="Argonaute_N"/>
</dbReference>